<feature type="transmembrane region" description="Helical" evidence="8">
    <location>
        <begin position="1153"/>
        <end position="1174"/>
    </location>
</feature>
<evidence type="ECO:0000256" key="1">
    <source>
        <dbReference type="ARBA" id="ARBA00004141"/>
    </source>
</evidence>
<feature type="transmembrane region" description="Helical" evidence="8">
    <location>
        <begin position="98"/>
        <end position="119"/>
    </location>
</feature>
<feature type="transmembrane region" description="Helical" evidence="8">
    <location>
        <begin position="464"/>
        <end position="482"/>
    </location>
</feature>
<dbReference type="GO" id="GO:0000148">
    <property type="term" value="C:1,3-beta-D-glucan synthase complex"/>
    <property type="evidence" value="ECO:0007669"/>
    <property type="project" value="InterPro"/>
</dbReference>
<feature type="transmembrane region" description="Helical" evidence="8">
    <location>
        <begin position="440"/>
        <end position="458"/>
    </location>
</feature>
<dbReference type="PANTHER" id="PTHR42723">
    <property type="entry name" value="CHLOROPHYLL SYNTHASE"/>
    <property type="match status" value="1"/>
</dbReference>
<feature type="transmembrane region" description="Helical" evidence="8">
    <location>
        <begin position="242"/>
        <end position="262"/>
    </location>
</feature>
<organism evidence="10 11">
    <name type="scientific">Symbiodinium necroappetens</name>
    <dbReference type="NCBI Taxonomy" id="1628268"/>
    <lineage>
        <taxon>Eukaryota</taxon>
        <taxon>Sar</taxon>
        <taxon>Alveolata</taxon>
        <taxon>Dinophyceae</taxon>
        <taxon>Suessiales</taxon>
        <taxon>Symbiodiniaceae</taxon>
        <taxon>Symbiodinium</taxon>
    </lineage>
</organism>
<dbReference type="InterPro" id="IPR003440">
    <property type="entry name" value="Glyco_trans_48_dom"/>
</dbReference>
<feature type="transmembrane region" description="Helical" evidence="8">
    <location>
        <begin position="701"/>
        <end position="721"/>
    </location>
</feature>
<evidence type="ECO:0000256" key="6">
    <source>
        <dbReference type="ARBA" id="ARBA00023171"/>
    </source>
</evidence>
<feature type="transmembrane region" description="Helical" evidence="8">
    <location>
        <begin position="988"/>
        <end position="1007"/>
    </location>
</feature>
<reference evidence="10" key="1">
    <citation type="submission" date="2021-02" db="EMBL/GenBank/DDBJ databases">
        <authorList>
            <person name="Dougan E. K."/>
            <person name="Rhodes N."/>
            <person name="Thang M."/>
            <person name="Chan C."/>
        </authorList>
    </citation>
    <scope>NUCLEOTIDE SEQUENCE</scope>
</reference>
<feature type="region of interest" description="Disordered" evidence="7">
    <location>
        <begin position="266"/>
        <end position="290"/>
    </location>
</feature>
<feature type="transmembrane region" description="Helical" evidence="8">
    <location>
        <begin position="1123"/>
        <end position="1141"/>
    </location>
</feature>
<evidence type="ECO:0000256" key="5">
    <source>
        <dbReference type="ARBA" id="ARBA00023136"/>
    </source>
</evidence>
<evidence type="ECO:0000256" key="7">
    <source>
        <dbReference type="SAM" id="MobiDB-lite"/>
    </source>
</evidence>
<dbReference type="GO" id="GO:0016020">
    <property type="term" value="C:membrane"/>
    <property type="evidence" value="ECO:0007669"/>
    <property type="project" value="UniProtKB-SubCell"/>
</dbReference>
<dbReference type="Pfam" id="PF01036">
    <property type="entry name" value="Bac_rhodopsin"/>
    <property type="match status" value="1"/>
</dbReference>
<dbReference type="OrthoDB" id="434972at2759"/>
<dbReference type="InterPro" id="IPR006372">
    <property type="entry name" value="Chl_synth"/>
</dbReference>
<dbReference type="Gene3D" id="1.10.357.140">
    <property type="entry name" value="UbiA prenyltransferase"/>
    <property type="match status" value="1"/>
</dbReference>
<evidence type="ECO:0000256" key="3">
    <source>
        <dbReference type="ARBA" id="ARBA00022692"/>
    </source>
</evidence>
<evidence type="ECO:0000256" key="2">
    <source>
        <dbReference type="ARBA" id="ARBA00008130"/>
    </source>
</evidence>
<sequence>MMQQGGVSKATKTLNLSEDIFAGMDFVLRGGGRTIKHREYFHLAKGRDLGFNTVLAFFSKLSSGAGEQLITRQTLRLGSLLPLPELLSFYYAHMGHYLSQWAVSWGLPVLTLVWLLILLNGCEDSNDLSIKCSAAGQSAASVMAEAWQYIYSGNLLIVFLLAQMAPIFFEVWMQAGLVTSIIRLVKQLLTLSPIMFIFQAKVIGFYTMNELKYGGATYAPHSDLEAYAMAAIGSAPHWRRPLLRAALCAVALGAGSAGFISVSTGRAAPSTDLPKSHQVRPATGDMDSSSGSSLISASAAGSAALPFAMLAVLAARSQSRHRSTRRAEEKKGSLQQLLGMKGASETDDEPLWKIRLQLCKPVTWPPLIFGVIAGVCASGNFDWSTAGPEEYAKFLLCVTLSGPVLVGYTQTLNDWYDKDLDAINEPYRPIPSGRITEEEVWQQIYVLGGLGLGMAAALDIWQGHWPPTVFAVAVVGVFMAYIYSAPPLKLKQNWISGCYALGSSYIALPWLAGQCTFGQATPEIIALTLWYSVAAVGIAIVNDFKSVEGDAKLGLSSAPVVFGVDTAKYMAPIIKDSVQLTIVGYLLYIGETNYALGLLALILPQIYFAKTLFLEEVPGIIFAFLQHWNNCGGFRDWQQSAALKARFDDVGLEFVGAVKEWSSNRLPQEEDCRQKDDPSWVDFNLEVFIWTTLASRDCLGMYYDGAALLLLMVLVVVAGGMDNTGPQLYGIMVSLSLVTVSWLLAPFIFNPYQFRPSCWANDMKAWLQFFLEDGGSHWKKWFTQTQLKPRRGFRATILDFAFFIELWWACRGMLLLIECTNGGGLPGSAGVGIYRDCLGLEPIRRLVSLHGIWCQCYQMHDYAAIAARNRGDSSRGDSSLFTTSTRTTDCCHLWSHMSSMSYLDPRDVMQVEQSRLSQAIAAIQESTDRMRRLQTEQCVDTVDWNDAHNIAQIVQGTAFIVLAMWLIFANNAKVAVASKAPLEQRHAVCATLSTAVCLFSGFFNILQLTGIDDFQIPGYTGGFVLQLARPVEWVLTCPILQLKMVILAGARVPSYRRFMMPLLSAAVLLCGVAATFTDGGLRYIWFGFGMILVVIMFYYNGLQISENSDGEENILHGQSDYRKLTLVLIATWFPFPIWFALSPEGFNLFDEELTIEMGWVVLNMFAKFSMIIIGQRMKLVHQRKLEAARELYGLSPSDEVPENALNQKAIMESSKGGRGNLNPEEYGLGLGEEAESEEKLVELVADTMVTLQLANHTERLLKLLVESGVTNTAVLERLNQERCMELCLPWALVDAVQRRWSTEKMNMGQDQGGVVEKEDPFMKVLEANKERITSIKSGQVTGVVTPPLGGVVDMSSFNDQIVAAVQRAVLPLHETVMSKLQTFEESVNHSLESTQESVAQRMDFGQVTLMQTVNACQVLLHKLDSSQEVVLQKLDTQKKDLEQMRTSYESLQGNIAGAQDVTRSALVETVSTSSSALLQKL</sequence>
<comment type="caution">
    <text evidence="10">The sequence shown here is derived from an EMBL/GenBank/DDBJ whole genome shotgun (WGS) entry which is preliminary data.</text>
</comment>
<feature type="transmembrane region" description="Helical" evidence="8">
    <location>
        <begin position="175"/>
        <end position="198"/>
    </location>
</feature>
<feature type="transmembrane region" description="Helical" evidence="8">
    <location>
        <begin position="1058"/>
        <end position="1077"/>
    </location>
</feature>
<dbReference type="InterPro" id="IPR000537">
    <property type="entry name" value="UbiA_prenyltransferase"/>
</dbReference>
<feature type="transmembrane region" description="Helical" evidence="8">
    <location>
        <begin position="727"/>
        <end position="749"/>
    </location>
</feature>
<feature type="transmembrane region" description="Helical" evidence="8">
    <location>
        <begin position="1083"/>
        <end position="1102"/>
    </location>
</feature>
<keyword evidence="11" id="KW-1185">Reference proteome</keyword>
<dbReference type="EMBL" id="CAJNJA010073252">
    <property type="protein sequence ID" value="CAE7909101.1"/>
    <property type="molecule type" value="Genomic_DNA"/>
</dbReference>
<proteinExistence type="inferred from homology"/>
<name>A0A813BNP7_9DINO</name>
<evidence type="ECO:0000259" key="9">
    <source>
        <dbReference type="Pfam" id="PF02364"/>
    </source>
</evidence>
<dbReference type="InterPro" id="IPR044878">
    <property type="entry name" value="UbiA_sf"/>
</dbReference>
<dbReference type="GO" id="GO:0016765">
    <property type="term" value="F:transferase activity, transferring alkyl or aryl (other than methyl) groups"/>
    <property type="evidence" value="ECO:0007669"/>
    <property type="project" value="InterPro"/>
</dbReference>
<dbReference type="Proteomes" id="UP000601435">
    <property type="component" value="Unassembled WGS sequence"/>
</dbReference>
<dbReference type="Pfam" id="PF02364">
    <property type="entry name" value="Glucan_synthase"/>
    <property type="match status" value="1"/>
</dbReference>
<dbReference type="CDD" id="cd13958">
    <property type="entry name" value="PT_UbiA_chlorophyll"/>
    <property type="match status" value="1"/>
</dbReference>
<dbReference type="SUPFAM" id="SSF81321">
    <property type="entry name" value="Family A G protein-coupled receptor-like"/>
    <property type="match status" value="1"/>
</dbReference>
<dbReference type="InterPro" id="IPR001425">
    <property type="entry name" value="Arc/bac/fun_rhodopsins"/>
</dbReference>
<dbReference type="InterPro" id="IPR050475">
    <property type="entry name" value="Prenyltransferase_related"/>
</dbReference>
<feature type="transmembrane region" description="Helical" evidence="8">
    <location>
        <begin position="950"/>
        <end position="968"/>
    </location>
</feature>
<accession>A0A813BNP7</accession>
<comment type="subcellular location">
    <subcellularLocation>
        <location evidence="1">Membrane</location>
        <topology evidence="1">Multi-pass membrane protein</topology>
    </subcellularLocation>
</comment>
<protein>
    <submittedName>
        <fullName evidence="10">CHLG protein</fullName>
    </submittedName>
</protein>
<keyword evidence="3 8" id="KW-0812">Transmembrane</keyword>
<feature type="transmembrane region" description="Helical" evidence="8">
    <location>
        <begin position="582"/>
        <end position="603"/>
    </location>
</feature>
<dbReference type="NCBIfam" id="TIGR01476">
    <property type="entry name" value="chlor_syn_BchG"/>
    <property type="match status" value="1"/>
</dbReference>
<comment type="similarity">
    <text evidence="2">Belongs to the archaeal/bacterial/fungal opsin family.</text>
</comment>
<dbReference type="Gene3D" id="1.20.1070.10">
    <property type="entry name" value="Rhodopsin 7-helix transmembrane proteins"/>
    <property type="match status" value="1"/>
</dbReference>
<dbReference type="GO" id="GO:0006075">
    <property type="term" value="P:(1-&gt;3)-beta-D-glucan biosynthetic process"/>
    <property type="evidence" value="ECO:0007669"/>
    <property type="project" value="InterPro"/>
</dbReference>
<feature type="non-terminal residue" evidence="10">
    <location>
        <position position="1"/>
    </location>
</feature>
<feature type="transmembrane region" description="Helical" evidence="8">
    <location>
        <begin position="149"/>
        <end position="169"/>
    </location>
</feature>
<dbReference type="GO" id="GO:0003843">
    <property type="term" value="F:1,3-beta-D-glucan synthase activity"/>
    <property type="evidence" value="ECO:0007669"/>
    <property type="project" value="InterPro"/>
</dbReference>
<dbReference type="Pfam" id="PF01040">
    <property type="entry name" value="UbiA"/>
    <property type="match status" value="1"/>
</dbReference>
<feature type="transmembrane region" description="Helical" evidence="8">
    <location>
        <begin position="524"/>
        <end position="541"/>
    </location>
</feature>
<keyword evidence="6" id="KW-0149">Chlorophyll biosynthesis</keyword>
<gene>
    <name evidence="10" type="primary">CHLG</name>
    <name evidence="10" type="ORF">SNEC2469_LOCUS30888</name>
</gene>
<feature type="domain" description="Glycosyl transferase 48" evidence="9">
    <location>
        <begin position="1"/>
        <end position="219"/>
    </location>
</feature>
<dbReference type="SMART" id="SM01021">
    <property type="entry name" value="Bac_rhodopsin"/>
    <property type="match status" value="1"/>
</dbReference>
<dbReference type="GO" id="GO:0015995">
    <property type="term" value="P:chlorophyll biosynthetic process"/>
    <property type="evidence" value="ECO:0007669"/>
    <property type="project" value="UniProtKB-KW"/>
</dbReference>
<evidence type="ECO:0000256" key="4">
    <source>
        <dbReference type="ARBA" id="ARBA00022989"/>
    </source>
</evidence>
<feature type="region of interest" description="Disordered" evidence="7">
    <location>
        <begin position="320"/>
        <end position="342"/>
    </location>
</feature>
<dbReference type="PANTHER" id="PTHR42723:SF1">
    <property type="entry name" value="CHLOROPHYLL SYNTHASE, CHLOROPLASTIC"/>
    <property type="match status" value="1"/>
</dbReference>
<evidence type="ECO:0000313" key="11">
    <source>
        <dbReference type="Proteomes" id="UP000601435"/>
    </source>
</evidence>
<feature type="transmembrane region" description="Helical" evidence="8">
    <location>
        <begin position="294"/>
        <end position="315"/>
    </location>
</feature>
<evidence type="ECO:0000313" key="10">
    <source>
        <dbReference type="EMBL" id="CAE7909101.1"/>
    </source>
</evidence>
<evidence type="ECO:0000256" key="8">
    <source>
        <dbReference type="SAM" id="Phobius"/>
    </source>
</evidence>
<keyword evidence="5 8" id="KW-0472">Membrane</keyword>
<keyword evidence="4 8" id="KW-1133">Transmembrane helix</keyword>